<feature type="compositionally biased region" description="Basic and acidic residues" evidence="4">
    <location>
        <begin position="1080"/>
        <end position="1113"/>
    </location>
</feature>
<feature type="compositionally biased region" description="Polar residues" evidence="4">
    <location>
        <begin position="130"/>
        <end position="140"/>
    </location>
</feature>
<dbReference type="InterPro" id="IPR036322">
    <property type="entry name" value="WD40_repeat_dom_sf"/>
</dbReference>
<dbReference type="PROSITE" id="PS50294">
    <property type="entry name" value="WD_REPEATS_REGION"/>
    <property type="match status" value="2"/>
</dbReference>
<dbReference type="Gene3D" id="2.130.10.10">
    <property type="entry name" value="YVTN repeat-like/Quinoprotein amine dehydrogenase"/>
    <property type="match status" value="1"/>
</dbReference>
<name>A0A151HKS0_TOXGO</name>
<gene>
    <name evidence="5" type="ORF">TGPRC2_311625A</name>
</gene>
<evidence type="ECO:0000256" key="3">
    <source>
        <dbReference type="PROSITE-ProRule" id="PRU00221"/>
    </source>
</evidence>
<keyword evidence="2" id="KW-0677">Repeat</keyword>
<feature type="non-terminal residue" evidence="5">
    <location>
        <position position="2427"/>
    </location>
</feature>
<feature type="region of interest" description="Disordered" evidence="4">
    <location>
        <begin position="1993"/>
        <end position="2056"/>
    </location>
</feature>
<comment type="caution">
    <text evidence="5">The sequence shown here is derived from an EMBL/GenBank/DDBJ whole genome shotgun (WGS) entry which is preliminary data.</text>
</comment>
<keyword evidence="1 3" id="KW-0853">WD repeat</keyword>
<dbReference type="PROSITE" id="PS50082">
    <property type="entry name" value="WD_REPEATS_2"/>
    <property type="match status" value="2"/>
</dbReference>
<dbReference type="Proteomes" id="UP000075225">
    <property type="component" value="Unassembled WGS sequence"/>
</dbReference>
<feature type="region of interest" description="Disordered" evidence="4">
    <location>
        <begin position="2280"/>
        <end position="2314"/>
    </location>
</feature>
<dbReference type="GO" id="GO:0008360">
    <property type="term" value="P:regulation of cell shape"/>
    <property type="evidence" value="ECO:0007669"/>
    <property type="project" value="TreeGrafter"/>
</dbReference>
<feature type="compositionally biased region" description="Low complexity" evidence="4">
    <location>
        <begin position="1217"/>
        <end position="1234"/>
    </location>
</feature>
<feature type="compositionally biased region" description="Basic and acidic residues" evidence="4">
    <location>
        <begin position="2236"/>
        <end position="2259"/>
    </location>
</feature>
<dbReference type="SUPFAM" id="SSF50978">
    <property type="entry name" value="WD40 repeat-like"/>
    <property type="match status" value="2"/>
</dbReference>
<feature type="compositionally biased region" description="Basic and acidic residues" evidence="4">
    <location>
        <begin position="680"/>
        <end position="702"/>
    </location>
</feature>
<dbReference type="GO" id="GO:0007010">
    <property type="term" value="P:cytoskeleton organization"/>
    <property type="evidence" value="ECO:0007669"/>
    <property type="project" value="TreeGrafter"/>
</dbReference>
<reference evidence="6" key="1">
    <citation type="submission" date="2016-03" db="EMBL/GenBank/DDBJ databases">
        <authorList>
            <person name="Sibley D."/>
            <person name="Venepally P."/>
            <person name="Karamycheva S."/>
            <person name="Hadjithomas M."/>
            <person name="Khan A."/>
            <person name="Brunk B."/>
            <person name="Roos D."/>
            <person name="Caler E."/>
            <person name="Lorenzi H."/>
        </authorList>
    </citation>
    <scope>NUCLEOTIDE SEQUENCE [LARGE SCALE GENOMIC DNA]</scope>
    <source>
        <strain evidence="6">TgCatPRC2</strain>
    </source>
</reference>
<feature type="region of interest" description="Disordered" evidence="4">
    <location>
        <begin position="1483"/>
        <end position="1565"/>
    </location>
</feature>
<dbReference type="InterPro" id="IPR019775">
    <property type="entry name" value="WD40_repeat_CS"/>
</dbReference>
<feature type="region of interest" description="Disordered" evidence="4">
    <location>
        <begin position="214"/>
        <end position="258"/>
    </location>
</feature>
<feature type="compositionally biased region" description="Basic and acidic residues" evidence="4">
    <location>
        <begin position="504"/>
        <end position="517"/>
    </location>
</feature>
<feature type="compositionally biased region" description="Basic and acidic residues" evidence="4">
    <location>
        <begin position="2150"/>
        <end position="2187"/>
    </location>
</feature>
<accession>A0A151HKS0</accession>
<feature type="region of interest" description="Disordered" evidence="4">
    <location>
        <begin position="430"/>
        <end position="531"/>
    </location>
</feature>
<dbReference type="VEuPathDB" id="ToxoDB:TGPRC2_311625A"/>
<feature type="region of interest" description="Disordered" evidence="4">
    <location>
        <begin position="1"/>
        <end position="49"/>
    </location>
</feature>
<feature type="compositionally biased region" description="Low complexity" evidence="4">
    <location>
        <begin position="1483"/>
        <end position="1536"/>
    </location>
</feature>
<feature type="compositionally biased region" description="Pro residues" evidence="4">
    <location>
        <begin position="238"/>
        <end position="251"/>
    </location>
</feature>
<feature type="region of interest" description="Disordered" evidence="4">
    <location>
        <begin position="348"/>
        <end position="368"/>
    </location>
</feature>
<proteinExistence type="predicted"/>
<feature type="region of interest" description="Disordered" evidence="4">
    <location>
        <begin position="92"/>
        <end position="140"/>
    </location>
</feature>
<dbReference type="GO" id="GO:0005634">
    <property type="term" value="C:nucleus"/>
    <property type="evidence" value="ECO:0007669"/>
    <property type="project" value="TreeGrafter"/>
</dbReference>
<dbReference type="PANTHER" id="PTHR16266">
    <property type="entry name" value="WD REPEAT DOMAIN 9"/>
    <property type="match status" value="1"/>
</dbReference>
<evidence type="ECO:0000256" key="4">
    <source>
        <dbReference type="SAM" id="MobiDB-lite"/>
    </source>
</evidence>
<feature type="region of interest" description="Disordered" evidence="4">
    <location>
        <begin position="2121"/>
        <end position="2268"/>
    </location>
</feature>
<dbReference type="Pfam" id="PF00400">
    <property type="entry name" value="WD40"/>
    <property type="match status" value="2"/>
</dbReference>
<protein>
    <submittedName>
        <fullName evidence="5">WD domain, G-beta repeat-containing protein</fullName>
    </submittedName>
</protein>
<feature type="compositionally biased region" description="Basic and acidic residues" evidence="4">
    <location>
        <begin position="2220"/>
        <end position="2229"/>
    </location>
</feature>
<dbReference type="SMART" id="SM00320">
    <property type="entry name" value="WD40"/>
    <property type="match status" value="5"/>
</dbReference>
<evidence type="ECO:0000313" key="5">
    <source>
        <dbReference type="EMBL" id="KYK69916.1"/>
    </source>
</evidence>
<evidence type="ECO:0000256" key="2">
    <source>
        <dbReference type="ARBA" id="ARBA00022737"/>
    </source>
</evidence>
<dbReference type="InterPro" id="IPR001680">
    <property type="entry name" value="WD40_rpt"/>
</dbReference>
<dbReference type="InterPro" id="IPR015943">
    <property type="entry name" value="WD40/YVTN_repeat-like_dom_sf"/>
</dbReference>
<feature type="region of interest" description="Disordered" evidence="4">
    <location>
        <begin position="672"/>
        <end position="721"/>
    </location>
</feature>
<dbReference type="EMBL" id="AHZP02000656">
    <property type="protein sequence ID" value="KYK69916.1"/>
    <property type="molecule type" value="Genomic_DNA"/>
</dbReference>
<dbReference type="PROSITE" id="PS00678">
    <property type="entry name" value="WD_REPEATS_1"/>
    <property type="match status" value="1"/>
</dbReference>
<dbReference type="PANTHER" id="PTHR16266:SF17">
    <property type="entry name" value="BRWD3"/>
    <property type="match status" value="1"/>
</dbReference>
<dbReference type="InterPro" id="IPR052060">
    <property type="entry name" value="Bromo_WD_repeat"/>
</dbReference>
<feature type="compositionally biased region" description="Low complexity" evidence="4">
    <location>
        <begin position="433"/>
        <end position="447"/>
    </location>
</feature>
<organism evidence="5 6">
    <name type="scientific">Toxoplasma gondii TgCatPRC2</name>
    <dbReference type="NCBI Taxonomy" id="1130821"/>
    <lineage>
        <taxon>Eukaryota</taxon>
        <taxon>Sar</taxon>
        <taxon>Alveolata</taxon>
        <taxon>Apicomplexa</taxon>
        <taxon>Conoidasida</taxon>
        <taxon>Coccidia</taxon>
        <taxon>Eucoccidiorida</taxon>
        <taxon>Eimeriorina</taxon>
        <taxon>Sarcocystidae</taxon>
        <taxon>Toxoplasma</taxon>
    </lineage>
</organism>
<feature type="region of interest" description="Disordered" evidence="4">
    <location>
        <begin position="1080"/>
        <end position="1119"/>
    </location>
</feature>
<feature type="region of interest" description="Disordered" evidence="4">
    <location>
        <begin position="2394"/>
        <end position="2427"/>
    </location>
</feature>
<dbReference type="GO" id="GO:0006357">
    <property type="term" value="P:regulation of transcription by RNA polymerase II"/>
    <property type="evidence" value="ECO:0007669"/>
    <property type="project" value="TreeGrafter"/>
</dbReference>
<sequence>MLSSEPPDGRGPAGDAGETGEDDLCAGDSEQGGFVFVSPPKTCGPDALTGRRSVGDFNFFSGCERAGEGDTTRALAVSSSYVAPVCCPLPLPPDEGGAQSETYGEPKGSDPPSLHAAPVENERTDPAFFSSANDPPQTGSSYYPVPSSFVGAPECGASHSTHFLSASYASSSLYPRPSASYCPPSASYHFAPSPYGAPAPSHVSPLPGGAACAPVLTPGDERGGTGVGAGTAFSLGPTPSPRPSAGPPDPSPSYSSPFSPPPFWTGSDSCQVPLVERLEPERAVVLPSLACPPGAACGSSLPPGPHVSFLPPAWPSSAPVASSAPHSAVDLPFQNACPGASSLSPFAVPPTSSVSPIPNSAAPHSARFPSGDLHASGLTAAATNSSPFSPAACSGATGSCVYQHALGVSGSPQGCNDCSFPLAPFGAAPPSPGWSAPPAASSASGSGRLPCTGFSDGHSPVAASQLPSPHTACEAAPTVPGPPTPAMGTDGGLSSLCEGQGGEDGGKREDKNDGNKERKQRATSGAEAEVGNATTRAGLRIASRFPPALAISADAACSLQLAGPSGVVQEEERDGEKGGGDPRVTRGLLGSSEDALSPFSSVLLYFAAGRLQAEGEDELSSALYRHLIKSRRTSAANHLPSCHNWTGEVRLLVPEESTAVLPHRLRPASQRWSLAPPSRSRFDGSRSEDGCLLSEDERYTERSRRRPASRPEDEVESHTQAQLPVLARGELLKEDVQLFLADLVALLSSRVPGHLSVHEFLQRAWPPHLALPSVSSERPQRVGDAPACEMKRHEDFMRPSQDLPIGYAHLRSLRPTCSSPGSSSSGSGSSLRFLFNRNLFLLHRSGRFSRALLPPPRTSVPSCSDSHTLSSGFFLSGAAHALLPLSSPLLLSSSLVKTSSILGAFPRAVSPAAAAAFASGCGAHAATAVGAAAVPWLAWSGKVKRVANVWGHQISHEELLSGERPALDNQFQIGLVREPAAVYVVRYDATGSVIFTGGDDGLVKAWDAATGQLVYALIKHQGDITDIDLHPNNSLLLSGCGKGEVRLWRVLPAGWIPICTILVPERVAWARFLPERHCEGGREDREKCPLDEGRRRRGALREEGGSRHEKAQADDDAGGPTSLVIVGCDDQKIRFYDLRALLETPPAGGPGGRTTVLPLLEADWGAPLLPRAMDLSKVPLDASGSFLLALGLEAPSEPSSSNEGSEPALPPAPPSDPDTSSLSVFSCSLLSSRSTGGQSDGGVHTRSTSSPPSSAYRALVVRTPSLAHLRLLRRQRREEEERRRRERRRDDGKELLGVCEARGGSGLRDEGRRRTRFGGETKSKIEPDKTSKFPGLLFADLTPFHSSFPDVCFAWHSPDLVTGGDDGNLFLWSFSSLSGASPATSASCVSRLRPPSTRRGGLHFSASNLSSHKFFLLSLSVQRLLEGRYLPGSARTQPSSPMFPCSLFHDSPPFAAASSSGSLFAAGGAPHAFSASPFSSLSQLAQRQGGRMQGRVQGRSAGASGRHSSSSSISSSSSDSSGASDAEGEAGAAGLWRGRRGRQTRWPSGSRLSRRPGVSCGGAGLGRVSPTGSALGLAFGPTLEKEVEMFSVGVGDQPRHAADASGVRYSLLALSFSCDDALICIADAVSRKTSKARLETLKPVDQSLSFFPSPASSGPLKSCRVGSLSLQGLSEGLVSQLKPHPSCPLLLLCSTFSGEVLLLDVSETHARARAGMGSGVTLCAADEDRGDGVETEEMAHLKWGTHRLFFASGRDQGRRDAFAVPAAERATSRSFCCGDKDEETKYNLPWHWEGGCTVIRKLRFGSQCSWLDMAWAPNGLQFAGTHRLGCLSIFAHGSSPLFEVTLFEQFLSSESRDTRRDATSLLLTDAGTRQAPHLLCRGILMDAARQPYPLHLQPPSVLLPLLSVGCRNAHLYMCLRCLRRRLPGALRSDASMFLRQMYAGENNTLAAPFANLRISACPCCPDPEKAWQFGDPFKCPFCYGDSSLGVGNQGSEAGQDAGPGRGDAAQQTWGGASPEARGDHRGLQTPRAQAVAWRRGGVGDRSSLGVGEGERERRLRRLEGRLAAQLAEPEGDSSPEDEAARSVFQLFQQLPPTSHLALRLECLLRRRLRRHAVSLLRSQEQAPKEPRVQELVALPSSASAAIRRQGKSEVDEPRESADTDSESREEKADRPGAEGEGERAPEKVDEETGETKELEVAEESGEEARTGGGLEAFLEAGKEGAQEGDRGEEDQREGRSEEERVATKHTQDKKQETRDTGLISAVSEWDDEDDFSLLEEEGQASQAGGWIEEDETQPPEARGSTSSGGQGYWSTTDVAVSNEARRLEILHKHRLEHHCIWKLHRCSSRGNILILRSFAASLLQGRRMPAALVRPPLEDDSSLTQVNLLSSVSSLSVSPSPSRQHWASARAGGPASRVSPPSRQGLR</sequence>
<feature type="repeat" description="WD" evidence="3">
    <location>
        <begin position="1017"/>
        <end position="1050"/>
    </location>
</feature>
<feature type="repeat" description="WD" evidence="3">
    <location>
        <begin position="975"/>
        <end position="1016"/>
    </location>
</feature>
<feature type="compositionally biased region" description="Low complexity" evidence="4">
    <location>
        <begin position="1195"/>
        <end position="1207"/>
    </location>
</feature>
<feature type="region of interest" description="Disordered" evidence="4">
    <location>
        <begin position="1194"/>
        <end position="1259"/>
    </location>
</feature>
<evidence type="ECO:0000256" key="1">
    <source>
        <dbReference type="ARBA" id="ARBA00022574"/>
    </source>
</evidence>
<evidence type="ECO:0000313" key="6">
    <source>
        <dbReference type="Proteomes" id="UP000075225"/>
    </source>
</evidence>